<feature type="transmembrane region" description="Helical" evidence="1">
    <location>
        <begin position="96"/>
        <end position="115"/>
    </location>
</feature>
<dbReference type="RefSeq" id="WP_091323444.1">
    <property type="nucleotide sequence ID" value="NZ_FOSW01000004.1"/>
</dbReference>
<name>A0A1I4DER7_9ACTN</name>
<feature type="transmembrane region" description="Helical" evidence="1">
    <location>
        <begin position="57"/>
        <end position="76"/>
    </location>
</feature>
<gene>
    <name evidence="2" type="ORF">SAMN04488085_104353</name>
</gene>
<keyword evidence="1" id="KW-0812">Transmembrane</keyword>
<evidence type="ECO:0000313" key="2">
    <source>
        <dbReference type="EMBL" id="SFK91952.1"/>
    </source>
</evidence>
<protein>
    <submittedName>
        <fullName evidence="2">Uncharacterized protein</fullName>
    </submittedName>
</protein>
<dbReference type="AlphaFoldDB" id="A0A1I4DER7"/>
<dbReference type="Proteomes" id="UP000199152">
    <property type="component" value="Unassembled WGS sequence"/>
</dbReference>
<dbReference type="InParanoid" id="A0A1I4DER7"/>
<reference evidence="2 3" key="1">
    <citation type="submission" date="2016-10" db="EMBL/GenBank/DDBJ databases">
        <authorList>
            <person name="de Groot N.N."/>
        </authorList>
    </citation>
    <scope>NUCLEOTIDE SEQUENCE [LARGE SCALE GENOMIC DNA]</scope>
    <source>
        <strain evidence="2 3">DSM 45317</strain>
    </source>
</reference>
<keyword evidence="3" id="KW-1185">Reference proteome</keyword>
<dbReference type="OrthoDB" id="5195638at2"/>
<feature type="transmembrane region" description="Helical" evidence="1">
    <location>
        <begin position="160"/>
        <end position="178"/>
    </location>
</feature>
<accession>A0A1I4DER7</accession>
<feature type="transmembrane region" description="Helical" evidence="1">
    <location>
        <begin position="190"/>
        <end position="208"/>
    </location>
</feature>
<keyword evidence="1" id="KW-0472">Membrane</keyword>
<dbReference type="EMBL" id="FOSW01000004">
    <property type="protein sequence ID" value="SFK91952.1"/>
    <property type="molecule type" value="Genomic_DNA"/>
</dbReference>
<keyword evidence="1" id="KW-1133">Transmembrane helix</keyword>
<evidence type="ECO:0000256" key="1">
    <source>
        <dbReference type="SAM" id="Phobius"/>
    </source>
</evidence>
<organism evidence="2 3">
    <name type="scientific">Geodermatophilus ruber</name>
    <dbReference type="NCBI Taxonomy" id="504800"/>
    <lineage>
        <taxon>Bacteria</taxon>
        <taxon>Bacillati</taxon>
        <taxon>Actinomycetota</taxon>
        <taxon>Actinomycetes</taxon>
        <taxon>Geodermatophilales</taxon>
        <taxon>Geodermatophilaceae</taxon>
        <taxon>Geodermatophilus</taxon>
    </lineage>
</organism>
<feature type="transmembrane region" description="Helical" evidence="1">
    <location>
        <begin position="228"/>
        <end position="247"/>
    </location>
</feature>
<feature type="transmembrane region" description="Helical" evidence="1">
    <location>
        <begin position="6"/>
        <end position="24"/>
    </location>
</feature>
<evidence type="ECO:0000313" key="3">
    <source>
        <dbReference type="Proteomes" id="UP000199152"/>
    </source>
</evidence>
<sequence length="274" mass="28090">MWAWIIGGLIVWMLVALLAAVVIGRGIRMADERTADTGVDLLPAVARPRRRGVPLPPLGIGLAAAAVALETVGYVGRLTGSTTRVLSMDAPYSLPRMFVAALFAAAALVALAGAARIPGRRTWWLAVGVVAAAIALVKAGSTVHATAMDELADAVGPGGAVGLSMVLAAAVIAVLGFLSRAERRDRRRVLGCFAGYAVAAVGLSAVSAVLDGRWGMAATFVEESGEALAGVALLVAVLIGVAPRLVLPADWALRREADAHTLEVPDRLPGTARG</sequence>
<proteinExistence type="predicted"/>
<feature type="transmembrane region" description="Helical" evidence="1">
    <location>
        <begin position="122"/>
        <end position="140"/>
    </location>
</feature>